<evidence type="ECO:0000313" key="2">
    <source>
        <dbReference type="EMBL" id="TFK39857.1"/>
    </source>
</evidence>
<sequence length="286" mass="30314">MSTDSPHAHRRSVSTPAGIRRSTSQPRSTRYTSPDTYSKAHMSSHSGMAVSSSSLDLSADHVPPRPTRTVSASRIMTSVRRSLTPSSSSKKRQQDISIQKSGMHSTPEERYPYHNARFRDPLSSSSTRPTIEQIAMGLHVSRTPHLRPLGSGHQAYSQRNSPAHSSPSLYGPHHRAASTPITLPPPPARSSLKKPSTGSSSSSPALSPHFSAASASSTTVTSLTLSSGSLHPLTNLKSRMARLLPGSKAGSAPGSMLGTPVSSPRGSSDIPAPKKAVRFRTDDDSG</sequence>
<proteinExistence type="predicted"/>
<keyword evidence="3" id="KW-1185">Reference proteome</keyword>
<evidence type="ECO:0000313" key="3">
    <source>
        <dbReference type="Proteomes" id="UP000308652"/>
    </source>
</evidence>
<feature type="compositionally biased region" description="Polar residues" evidence="1">
    <location>
        <begin position="21"/>
        <end position="36"/>
    </location>
</feature>
<feature type="compositionally biased region" description="Low complexity" evidence="1">
    <location>
        <begin position="40"/>
        <end position="57"/>
    </location>
</feature>
<protein>
    <submittedName>
        <fullName evidence="2">Uncharacterized protein</fullName>
    </submittedName>
</protein>
<reference evidence="2 3" key="1">
    <citation type="journal article" date="2019" name="Nat. Ecol. Evol.">
        <title>Megaphylogeny resolves global patterns of mushroom evolution.</title>
        <authorList>
            <person name="Varga T."/>
            <person name="Krizsan K."/>
            <person name="Foldi C."/>
            <person name="Dima B."/>
            <person name="Sanchez-Garcia M."/>
            <person name="Sanchez-Ramirez S."/>
            <person name="Szollosi G.J."/>
            <person name="Szarkandi J.G."/>
            <person name="Papp V."/>
            <person name="Albert L."/>
            <person name="Andreopoulos W."/>
            <person name="Angelini C."/>
            <person name="Antonin V."/>
            <person name="Barry K.W."/>
            <person name="Bougher N.L."/>
            <person name="Buchanan P."/>
            <person name="Buyck B."/>
            <person name="Bense V."/>
            <person name="Catcheside P."/>
            <person name="Chovatia M."/>
            <person name="Cooper J."/>
            <person name="Damon W."/>
            <person name="Desjardin D."/>
            <person name="Finy P."/>
            <person name="Geml J."/>
            <person name="Haridas S."/>
            <person name="Hughes K."/>
            <person name="Justo A."/>
            <person name="Karasinski D."/>
            <person name="Kautmanova I."/>
            <person name="Kiss B."/>
            <person name="Kocsube S."/>
            <person name="Kotiranta H."/>
            <person name="LaButti K.M."/>
            <person name="Lechner B.E."/>
            <person name="Liimatainen K."/>
            <person name="Lipzen A."/>
            <person name="Lukacs Z."/>
            <person name="Mihaltcheva S."/>
            <person name="Morgado L.N."/>
            <person name="Niskanen T."/>
            <person name="Noordeloos M.E."/>
            <person name="Ohm R.A."/>
            <person name="Ortiz-Santana B."/>
            <person name="Ovrebo C."/>
            <person name="Racz N."/>
            <person name="Riley R."/>
            <person name="Savchenko A."/>
            <person name="Shiryaev A."/>
            <person name="Soop K."/>
            <person name="Spirin V."/>
            <person name="Szebenyi C."/>
            <person name="Tomsovsky M."/>
            <person name="Tulloss R.E."/>
            <person name="Uehling J."/>
            <person name="Grigoriev I.V."/>
            <person name="Vagvolgyi C."/>
            <person name="Papp T."/>
            <person name="Martin F.M."/>
            <person name="Miettinen O."/>
            <person name="Hibbett D.S."/>
            <person name="Nagy L.G."/>
        </authorList>
    </citation>
    <scope>NUCLEOTIDE SEQUENCE [LARGE SCALE GENOMIC DNA]</scope>
    <source>
        <strain evidence="2 3">CBS 166.37</strain>
    </source>
</reference>
<dbReference type="Proteomes" id="UP000308652">
    <property type="component" value="Unassembled WGS sequence"/>
</dbReference>
<name>A0A5C3M4R1_9AGAR</name>
<feature type="region of interest" description="Disordered" evidence="1">
    <location>
        <begin position="143"/>
        <end position="210"/>
    </location>
</feature>
<gene>
    <name evidence="2" type="ORF">BDQ12DRAFT_681359</name>
</gene>
<accession>A0A5C3M4R1</accession>
<feature type="compositionally biased region" description="Polar residues" evidence="1">
    <location>
        <begin position="95"/>
        <end position="104"/>
    </location>
</feature>
<dbReference type="EMBL" id="ML213598">
    <property type="protein sequence ID" value="TFK39857.1"/>
    <property type="molecule type" value="Genomic_DNA"/>
</dbReference>
<feature type="compositionally biased region" description="Basic and acidic residues" evidence="1">
    <location>
        <begin position="106"/>
        <end position="120"/>
    </location>
</feature>
<dbReference type="OrthoDB" id="3265692at2759"/>
<feature type="compositionally biased region" description="Low complexity" evidence="1">
    <location>
        <begin position="193"/>
        <end position="210"/>
    </location>
</feature>
<feature type="compositionally biased region" description="Low complexity" evidence="1">
    <location>
        <begin position="77"/>
        <end position="88"/>
    </location>
</feature>
<dbReference type="AlphaFoldDB" id="A0A5C3M4R1"/>
<feature type="region of interest" description="Disordered" evidence="1">
    <location>
        <begin position="239"/>
        <end position="286"/>
    </location>
</feature>
<organism evidence="2 3">
    <name type="scientific">Crucibulum laeve</name>
    <dbReference type="NCBI Taxonomy" id="68775"/>
    <lineage>
        <taxon>Eukaryota</taxon>
        <taxon>Fungi</taxon>
        <taxon>Dikarya</taxon>
        <taxon>Basidiomycota</taxon>
        <taxon>Agaricomycotina</taxon>
        <taxon>Agaricomycetes</taxon>
        <taxon>Agaricomycetidae</taxon>
        <taxon>Agaricales</taxon>
        <taxon>Agaricineae</taxon>
        <taxon>Nidulariaceae</taxon>
        <taxon>Crucibulum</taxon>
    </lineage>
</organism>
<evidence type="ECO:0000256" key="1">
    <source>
        <dbReference type="SAM" id="MobiDB-lite"/>
    </source>
</evidence>
<feature type="compositionally biased region" description="Polar residues" evidence="1">
    <location>
        <begin position="154"/>
        <end position="168"/>
    </location>
</feature>
<feature type="region of interest" description="Disordered" evidence="1">
    <location>
        <begin position="1"/>
        <end position="128"/>
    </location>
</feature>